<comment type="caution">
    <text evidence="1">The sequence shown here is derived from an EMBL/GenBank/DDBJ whole genome shotgun (WGS) entry which is preliminary data.</text>
</comment>
<sequence>MILPRGELVARARCGYNGYNRYVCSDSPWNNWVRWLVLGIIIVAFFGLFILCSCITSRRRRRAGLQPYRGTGWAAYNYKGQNNHTQNQPNTYYAHESNPPPQYSSNNDGGYYGGGGGANADYYGQQNGVELQQPQQAYQGNNNTYMPPPGPPPAKH</sequence>
<protein>
    <submittedName>
        <fullName evidence="1">Uncharacterized protein</fullName>
    </submittedName>
</protein>
<dbReference type="EMBL" id="JAWDJW010007963">
    <property type="protein sequence ID" value="KAK3061258.1"/>
    <property type="molecule type" value="Genomic_DNA"/>
</dbReference>
<evidence type="ECO:0000313" key="1">
    <source>
        <dbReference type="EMBL" id="KAK3061258.1"/>
    </source>
</evidence>
<gene>
    <name evidence="1" type="ORF">LTS18_006671</name>
</gene>
<proteinExistence type="predicted"/>
<reference evidence="1" key="1">
    <citation type="submission" date="2024-09" db="EMBL/GenBank/DDBJ databases">
        <title>Black Yeasts Isolated from many extreme environments.</title>
        <authorList>
            <person name="Coleine C."/>
            <person name="Stajich J.E."/>
            <person name="Selbmann L."/>
        </authorList>
    </citation>
    <scope>NUCLEOTIDE SEQUENCE</scope>
    <source>
        <strain evidence="1">CCFEE 5737</strain>
    </source>
</reference>
<name>A0ACC3D3R9_9PEZI</name>
<accession>A0ACC3D3R9</accession>
<dbReference type="Proteomes" id="UP001186974">
    <property type="component" value="Unassembled WGS sequence"/>
</dbReference>
<evidence type="ECO:0000313" key="2">
    <source>
        <dbReference type="Proteomes" id="UP001186974"/>
    </source>
</evidence>
<organism evidence="1 2">
    <name type="scientific">Coniosporium uncinatum</name>
    <dbReference type="NCBI Taxonomy" id="93489"/>
    <lineage>
        <taxon>Eukaryota</taxon>
        <taxon>Fungi</taxon>
        <taxon>Dikarya</taxon>
        <taxon>Ascomycota</taxon>
        <taxon>Pezizomycotina</taxon>
        <taxon>Dothideomycetes</taxon>
        <taxon>Dothideomycetes incertae sedis</taxon>
        <taxon>Coniosporium</taxon>
    </lineage>
</organism>
<keyword evidence="2" id="KW-1185">Reference proteome</keyword>